<dbReference type="PANTHER" id="PTHR43244">
    <property type="match status" value="1"/>
</dbReference>
<dbReference type="InterPro" id="IPR011251">
    <property type="entry name" value="Luciferase-like_dom"/>
</dbReference>
<protein>
    <submittedName>
        <fullName evidence="3">Oxidoreductase</fullName>
    </submittedName>
</protein>
<dbReference type="Gene3D" id="3.20.20.30">
    <property type="entry name" value="Luciferase-like domain"/>
    <property type="match status" value="1"/>
</dbReference>
<sequence>MTVDPIVGCVFRPQNPPERLTAAARAADDVGVEEIWLWEDCFLHGGLTAAAITLAGSERVRIGVGVLPVPLRNVALTAMEIATLERAFPGRLRVGVGHGVQDWMSQVGARVASPLTLLREYATALHRLLRGDTVTVAGRYVTLTDVRLDWPPPAPVDVLLGATGPKTLALAGEVAAGTVLTGGTSPDGVRDAVAVIRAHAPDPDAHRVVTYVPVDGDAAALADAVRRWHRAGSDTVVLEPPADADGVAFIRAVGDGVLPALRG</sequence>
<dbReference type="PANTHER" id="PTHR43244:SF1">
    <property type="entry name" value="5,10-METHYLENETETRAHYDROMETHANOPTERIN REDUCTASE"/>
    <property type="match status" value="1"/>
</dbReference>
<proteinExistence type="predicted"/>
<comment type="caution">
    <text evidence="3">The sequence shown here is derived from an EMBL/GenBank/DDBJ whole genome shotgun (WGS) entry which is preliminary data.</text>
</comment>
<dbReference type="CDD" id="cd01097">
    <property type="entry name" value="Tetrahydromethanopterin_reductase"/>
    <property type="match status" value="1"/>
</dbReference>
<keyword evidence="1" id="KW-0560">Oxidoreductase</keyword>
<evidence type="ECO:0000256" key="1">
    <source>
        <dbReference type="ARBA" id="ARBA00023002"/>
    </source>
</evidence>
<evidence type="ECO:0000313" key="3">
    <source>
        <dbReference type="EMBL" id="OFJ50821.1"/>
    </source>
</evidence>
<organism evidence="3 4">
    <name type="scientific">Mycolicibacterium grossiae</name>
    <dbReference type="NCBI Taxonomy" id="1552759"/>
    <lineage>
        <taxon>Bacteria</taxon>
        <taxon>Bacillati</taxon>
        <taxon>Actinomycetota</taxon>
        <taxon>Actinomycetes</taxon>
        <taxon>Mycobacteriales</taxon>
        <taxon>Mycobacteriaceae</taxon>
        <taxon>Mycolicibacterium</taxon>
    </lineage>
</organism>
<name>A0A1E8PXA3_9MYCO</name>
<dbReference type="RefSeq" id="WP_070355945.1">
    <property type="nucleotide sequence ID" value="NZ_CP043474.1"/>
</dbReference>
<gene>
    <name evidence="3" type="ORF">BEL07_26055</name>
</gene>
<evidence type="ECO:0000313" key="4">
    <source>
        <dbReference type="Proteomes" id="UP000178953"/>
    </source>
</evidence>
<dbReference type="SUPFAM" id="SSF51679">
    <property type="entry name" value="Bacterial luciferase-like"/>
    <property type="match status" value="1"/>
</dbReference>
<feature type="domain" description="Luciferase-like" evidence="2">
    <location>
        <begin position="15"/>
        <end position="228"/>
    </location>
</feature>
<dbReference type="InterPro" id="IPR050564">
    <property type="entry name" value="F420-G6PD/mer"/>
</dbReference>
<evidence type="ECO:0000259" key="2">
    <source>
        <dbReference type="Pfam" id="PF00296"/>
    </source>
</evidence>
<dbReference type="EMBL" id="MCHX01000093">
    <property type="protein sequence ID" value="OFJ50821.1"/>
    <property type="molecule type" value="Genomic_DNA"/>
</dbReference>
<dbReference type="GO" id="GO:0016705">
    <property type="term" value="F:oxidoreductase activity, acting on paired donors, with incorporation or reduction of molecular oxygen"/>
    <property type="evidence" value="ECO:0007669"/>
    <property type="project" value="InterPro"/>
</dbReference>
<accession>A0A1E8PXA3</accession>
<dbReference type="OrthoDB" id="675245at2"/>
<dbReference type="Pfam" id="PF00296">
    <property type="entry name" value="Bac_luciferase"/>
    <property type="match status" value="1"/>
</dbReference>
<dbReference type="Proteomes" id="UP000178953">
    <property type="component" value="Unassembled WGS sequence"/>
</dbReference>
<dbReference type="InterPro" id="IPR036661">
    <property type="entry name" value="Luciferase-like_sf"/>
</dbReference>
<keyword evidence="4" id="KW-1185">Reference proteome</keyword>
<dbReference type="AlphaFoldDB" id="A0A1E8PXA3"/>
<reference evidence="3 4" key="1">
    <citation type="submission" date="2016-09" db="EMBL/GenBank/DDBJ databases">
        <title>genome sequence of Mycobacterium sp. 739 SCH.</title>
        <authorList>
            <person name="Greninger A.L."/>
            <person name="Qin X."/>
            <person name="Jerome K."/>
            <person name="Vora S."/>
            <person name="Quinn K."/>
        </authorList>
    </citation>
    <scope>NUCLEOTIDE SEQUENCE [LARGE SCALE GENOMIC DNA]</scope>
    <source>
        <strain evidence="3 4">SCH</strain>
    </source>
</reference>